<dbReference type="InterPro" id="IPR011701">
    <property type="entry name" value="MFS"/>
</dbReference>
<feature type="transmembrane region" description="Helical" evidence="4">
    <location>
        <begin position="164"/>
        <end position="183"/>
    </location>
</feature>
<name>A0A2N0I2F7_9SPHN</name>
<keyword evidence="3 4" id="KW-0472">Membrane</keyword>
<accession>A0A2N0I2F7</accession>
<keyword evidence="7" id="KW-1185">Reference proteome</keyword>
<dbReference type="SUPFAM" id="SSF103473">
    <property type="entry name" value="MFS general substrate transporter"/>
    <property type="match status" value="1"/>
</dbReference>
<dbReference type="InterPro" id="IPR036259">
    <property type="entry name" value="MFS_trans_sf"/>
</dbReference>
<dbReference type="EMBL" id="PHUF01000002">
    <property type="protein sequence ID" value="PKB25373.1"/>
    <property type="molecule type" value="Genomic_DNA"/>
</dbReference>
<dbReference type="OrthoDB" id="9800416at2"/>
<dbReference type="GO" id="GO:0022857">
    <property type="term" value="F:transmembrane transporter activity"/>
    <property type="evidence" value="ECO:0007669"/>
    <property type="project" value="InterPro"/>
</dbReference>
<dbReference type="Gene3D" id="1.20.1250.20">
    <property type="entry name" value="MFS general substrate transporter like domains"/>
    <property type="match status" value="1"/>
</dbReference>
<protein>
    <submittedName>
        <fullName evidence="6">Putative MFS family arabinose efflux permease</fullName>
    </submittedName>
</protein>
<keyword evidence="1 4" id="KW-0812">Transmembrane</keyword>
<dbReference type="Proteomes" id="UP000232587">
    <property type="component" value="Unassembled WGS sequence"/>
</dbReference>
<dbReference type="PANTHER" id="PTHR23546">
    <property type="entry name" value="TRANSPORT PROTEIN"/>
    <property type="match status" value="1"/>
</dbReference>
<evidence type="ECO:0000256" key="2">
    <source>
        <dbReference type="ARBA" id="ARBA00022989"/>
    </source>
</evidence>
<evidence type="ECO:0000256" key="1">
    <source>
        <dbReference type="ARBA" id="ARBA00022692"/>
    </source>
</evidence>
<dbReference type="PANTHER" id="PTHR23546:SF1">
    <property type="entry name" value="MEMBRANE PROTEIN"/>
    <property type="match status" value="1"/>
</dbReference>
<feature type="transmembrane region" description="Helical" evidence="4">
    <location>
        <begin position="362"/>
        <end position="384"/>
    </location>
</feature>
<evidence type="ECO:0000256" key="4">
    <source>
        <dbReference type="SAM" id="Phobius"/>
    </source>
</evidence>
<feature type="domain" description="Major facilitator superfamily (MFS) profile" evidence="5">
    <location>
        <begin position="7"/>
        <end position="387"/>
    </location>
</feature>
<evidence type="ECO:0000256" key="3">
    <source>
        <dbReference type="ARBA" id="ARBA00023136"/>
    </source>
</evidence>
<keyword evidence="2 4" id="KW-1133">Transmembrane helix</keyword>
<reference evidence="6 7" key="1">
    <citation type="submission" date="2017-11" db="EMBL/GenBank/DDBJ databases">
        <title>Genomic Encyclopedia of Type Strains, Phase III (KMG-III): the genomes of soil and plant-associated and newly described type strains.</title>
        <authorList>
            <person name="Whitman W."/>
        </authorList>
    </citation>
    <scope>NUCLEOTIDE SEQUENCE [LARGE SCALE GENOMIC DNA]</scope>
    <source>
        <strain evidence="6 7">CGMCC 1.12274</strain>
    </source>
</reference>
<feature type="transmembrane region" description="Helical" evidence="4">
    <location>
        <begin position="45"/>
        <end position="63"/>
    </location>
</feature>
<feature type="transmembrane region" description="Helical" evidence="4">
    <location>
        <begin position="339"/>
        <end position="356"/>
    </location>
</feature>
<dbReference type="AlphaFoldDB" id="A0A2N0I2F7"/>
<feature type="transmembrane region" description="Helical" evidence="4">
    <location>
        <begin position="295"/>
        <end position="318"/>
    </location>
</feature>
<proteinExistence type="predicted"/>
<feature type="transmembrane region" description="Helical" evidence="4">
    <location>
        <begin position="204"/>
        <end position="226"/>
    </location>
</feature>
<evidence type="ECO:0000259" key="5">
    <source>
        <dbReference type="PROSITE" id="PS50850"/>
    </source>
</evidence>
<evidence type="ECO:0000313" key="6">
    <source>
        <dbReference type="EMBL" id="PKB25373.1"/>
    </source>
</evidence>
<dbReference type="InterPro" id="IPR020846">
    <property type="entry name" value="MFS_dom"/>
</dbReference>
<dbReference type="Pfam" id="PF07690">
    <property type="entry name" value="MFS_1"/>
    <property type="match status" value="1"/>
</dbReference>
<evidence type="ECO:0000313" key="7">
    <source>
        <dbReference type="Proteomes" id="UP000232587"/>
    </source>
</evidence>
<dbReference type="PROSITE" id="PS50850">
    <property type="entry name" value="MFS"/>
    <property type="match status" value="1"/>
</dbReference>
<feature type="transmembrane region" description="Helical" evidence="4">
    <location>
        <begin position="268"/>
        <end position="289"/>
    </location>
</feature>
<comment type="caution">
    <text evidence="6">The sequence shown here is derived from an EMBL/GenBank/DDBJ whole genome shotgun (WGS) entry which is preliminary data.</text>
</comment>
<gene>
    <name evidence="6" type="ORF">B0I00_0570</name>
</gene>
<organism evidence="6 7">
    <name type="scientific">Novosphingobium kunmingense</name>
    <dbReference type="NCBI Taxonomy" id="1211806"/>
    <lineage>
        <taxon>Bacteria</taxon>
        <taxon>Pseudomonadati</taxon>
        <taxon>Pseudomonadota</taxon>
        <taxon>Alphaproteobacteria</taxon>
        <taxon>Sphingomonadales</taxon>
        <taxon>Sphingomonadaceae</taxon>
        <taxon>Novosphingobium</taxon>
    </lineage>
</organism>
<feature type="transmembrane region" description="Helical" evidence="4">
    <location>
        <begin position="238"/>
        <end position="261"/>
    </location>
</feature>
<dbReference type="RefSeq" id="WP_100865820.1">
    <property type="nucleotide sequence ID" value="NZ_PHUF01000002.1"/>
</dbReference>
<sequence length="387" mass="40306">MNRRSWTIAAVVAGHFTAAFSALGMPPFFPLIFKQSLHSDADFLIGWAYVLPAAMTALSGPWWGRLSDRFGRKALLLRAQLGLAGSFLLAGFAETVPVFLLALTLQGLFGGTLAASNAYLATLFEGQGLTRILTLLQGSARAALIAAPVGLGFVLLKASPIETYRYLALLPLMAAVMIAFLPNPEPVEPAKKASVKNASDGPGLRLLILVQFAFAFGTVVTFPYFVPFTQVRVEGGSPALAGLLFGLPHFVYLVTAAPLSLWLGRKHLLLTLSAAFLLLAVSLGGQILAHGVLTLGLWRLVMGLAMTASFIALHGLIAEASEAGSAGRMFGLLDSASKWGGVAAGVIAGLAAQAFGTDAPLLLGLLVLCASAAAIAGQASAPLLRTR</sequence>